<dbReference type="GeneID" id="5484682"/>
<reference evidence="2" key="1">
    <citation type="journal article" date="2011" name="PLoS Genet.">
        <title>Genomic analysis of the necrotrophic fungal pathogens Sclerotinia sclerotiorum and Botrytis cinerea.</title>
        <authorList>
            <person name="Amselem J."/>
            <person name="Cuomo C.A."/>
            <person name="van Kan J.A."/>
            <person name="Viaud M."/>
            <person name="Benito E.P."/>
            <person name="Couloux A."/>
            <person name="Coutinho P.M."/>
            <person name="de Vries R.P."/>
            <person name="Dyer P.S."/>
            <person name="Fillinger S."/>
            <person name="Fournier E."/>
            <person name="Gout L."/>
            <person name="Hahn M."/>
            <person name="Kohn L."/>
            <person name="Lapalu N."/>
            <person name="Plummer K.M."/>
            <person name="Pradier J.M."/>
            <person name="Quevillon E."/>
            <person name="Sharon A."/>
            <person name="Simon A."/>
            <person name="ten Have A."/>
            <person name="Tudzynski B."/>
            <person name="Tudzynski P."/>
            <person name="Wincker P."/>
            <person name="Andrew M."/>
            <person name="Anthouard V."/>
            <person name="Beever R.E."/>
            <person name="Beffa R."/>
            <person name="Benoit I."/>
            <person name="Bouzid O."/>
            <person name="Brault B."/>
            <person name="Chen Z."/>
            <person name="Choquer M."/>
            <person name="Collemare J."/>
            <person name="Cotton P."/>
            <person name="Danchin E.G."/>
            <person name="Da Silva C."/>
            <person name="Gautier A."/>
            <person name="Giraud C."/>
            <person name="Giraud T."/>
            <person name="Gonzalez C."/>
            <person name="Grossetete S."/>
            <person name="Guldener U."/>
            <person name="Henrissat B."/>
            <person name="Howlett B.J."/>
            <person name="Kodira C."/>
            <person name="Kretschmer M."/>
            <person name="Lappartient A."/>
            <person name="Leroch M."/>
            <person name="Levis C."/>
            <person name="Mauceli E."/>
            <person name="Neuveglise C."/>
            <person name="Oeser B."/>
            <person name="Pearson M."/>
            <person name="Poulain J."/>
            <person name="Poussereau N."/>
            <person name="Quesneville H."/>
            <person name="Rascle C."/>
            <person name="Schumacher J."/>
            <person name="Segurens B."/>
            <person name="Sexton A."/>
            <person name="Silva E."/>
            <person name="Sirven C."/>
            <person name="Soanes D.M."/>
            <person name="Talbot N.J."/>
            <person name="Templeton M."/>
            <person name="Yandava C."/>
            <person name="Yarden O."/>
            <person name="Zeng Q."/>
            <person name="Rollins J.A."/>
            <person name="Lebrun M.H."/>
            <person name="Dickman M."/>
        </authorList>
    </citation>
    <scope>NUCLEOTIDE SEQUENCE [LARGE SCALE GENOMIC DNA]</scope>
    <source>
        <strain evidence="2">ATCC 18683 / 1980 / Ss-1</strain>
    </source>
</reference>
<keyword evidence="2" id="KW-1185">Reference proteome</keyword>
<sequence length="52" mass="6126">MMRKSSELNLVRKLEVYGDYAISANNDDTSQSHRKTGVKSCPLRYCYRMMDY</sequence>
<proteinExistence type="predicted"/>
<protein>
    <submittedName>
        <fullName evidence="1">Uncharacterized protein</fullName>
    </submittedName>
</protein>
<organism evidence="1 2">
    <name type="scientific">Sclerotinia sclerotiorum (strain ATCC 18683 / 1980 / Ss-1)</name>
    <name type="common">White mold</name>
    <name type="synonym">Whetzelinia sclerotiorum</name>
    <dbReference type="NCBI Taxonomy" id="665079"/>
    <lineage>
        <taxon>Eukaryota</taxon>
        <taxon>Fungi</taxon>
        <taxon>Dikarya</taxon>
        <taxon>Ascomycota</taxon>
        <taxon>Pezizomycotina</taxon>
        <taxon>Leotiomycetes</taxon>
        <taxon>Helotiales</taxon>
        <taxon>Sclerotiniaceae</taxon>
        <taxon>Sclerotinia</taxon>
    </lineage>
</organism>
<gene>
    <name evidence="1" type="ORF">SS1G_10225</name>
</gene>
<dbReference type="KEGG" id="ssl:SS1G_10225"/>
<dbReference type="EMBL" id="CH476635">
    <property type="protein sequence ID" value="EDN94352.1"/>
    <property type="molecule type" value="Genomic_DNA"/>
</dbReference>
<dbReference type="Proteomes" id="UP000001312">
    <property type="component" value="Unassembled WGS sequence"/>
</dbReference>
<dbReference type="InParanoid" id="A7EY10"/>
<evidence type="ECO:0000313" key="2">
    <source>
        <dbReference type="Proteomes" id="UP000001312"/>
    </source>
</evidence>
<dbReference type="HOGENOM" id="CLU_3088699_0_0_1"/>
<accession>A7EY10</accession>
<name>A7EY10_SCLS1</name>
<evidence type="ECO:0000313" key="1">
    <source>
        <dbReference type="EMBL" id="EDN94352.1"/>
    </source>
</evidence>
<dbReference type="AlphaFoldDB" id="A7EY10"/>
<dbReference type="RefSeq" id="XP_001588678.1">
    <property type="nucleotide sequence ID" value="XM_001588628.1"/>
</dbReference>